<accession>A0A6L3ZHA9</accession>
<dbReference type="Gene3D" id="2.40.50.1020">
    <property type="entry name" value="LytTr DNA-binding domain"/>
    <property type="match status" value="1"/>
</dbReference>
<dbReference type="PROSITE" id="PS50930">
    <property type="entry name" value="HTH_LYTTR"/>
    <property type="match status" value="1"/>
</dbReference>
<feature type="domain" description="Response regulatory" evidence="2">
    <location>
        <begin position="3"/>
        <end position="114"/>
    </location>
</feature>
<feature type="domain" description="HTH LytTR-type" evidence="3">
    <location>
        <begin position="129"/>
        <end position="228"/>
    </location>
</feature>
<dbReference type="AlphaFoldDB" id="A0A6L3ZHA9"/>
<evidence type="ECO:0000259" key="2">
    <source>
        <dbReference type="PROSITE" id="PS50110"/>
    </source>
</evidence>
<comment type="caution">
    <text evidence="4">The sequence shown here is derived from an EMBL/GenBank/DDBJ whole genome shotgun (WGS) entry which is preliminary data.</text>
</comment>
<gene>
    <name evidence="4" type="ORF">F8C82_01045</name>
</gene>
<evidence type="ECO:0000313" key="4">
    <source>
        <dbReference type="EMBL" id="KAB2817009.1"/>
    </source>
</evidence>
<dbReference type="OrthoDB" id="2168082at2"/>
<dbReference type="PROSITE" id="PS50110">
    <property type="entry name" value="RESPONSE_REGULATORY"/>
    <property type="match status" value="1"/>
</dbReference>
<dbReference type="PANTHER" id="PTHR37299:SF1">
    <property type="entry name" value="STAGE 0 SPORULATION PROTEIN A HOMOLOG"/>
    <property type="match status" value="1"/>
</dbReference>
<dbReference type="Pfam" id="PF04397">
    <property type="entry name" value="LytTR"/>
    <property type="match status" value="1"/>
</dbReference>
<dbReference type="SUPFAM" id="SSF52172">
    <property type="entry name" value="CheY-like"/>
    <property type="match status" value="1"/>
</dbReference>
<name>A0A6L3ZHA9_9FLAO</name>
<evidence type="ECO:0000256" key="1">
    <source>
        <dbReference type="PROSITE-ProRule" id="PRU00169"/>
    </source>
</evidence>
<sequence length="228" mass="26133">MIRCIVIEDQAPAQRVLKKFIADVDYLDLREVFNNAIQAMEYLKSEPVDLMFLDVNLPKINGMDFLASLQNPPRVILTTAFTEYALQGYEYNVVDYLVKPFSFERFVKAVSKVPQELPQKSEAAASQPMFIKVGFDWVKVNSADITHIHSDMDYTEVNVGDKVYLSQDSLTSWEQKLDNLGFTRIHKSYLLNTEQIEKISGNRVYTKSGVELPIGRAYKDDFLSRILS</sequence>
<dbReference type="GO" id="GO:0000156">
    <property type="term" value="F:phosphorelay response regulator activity"/>
    <property type="evidence" value="ECO:0007669"/>
    <property type="project" value="InterPro"/>
</dbReference>
<evidence type="ECO:0000259" key="3">
    <source>
        <dbReference type="PROSITE" id="PS50930"/>
    </source>
</evidence>
<dbReference type="SMART" id="SM00850">
    <property type="entry name" value="LytTR"/>
    <property type="match status" value="1"/>
</dbReference>
<dbReference type="SMART" id="SM00448">
    <property type="entry name" value="REC"/>
    <property type="match status" value="1"/>
</dbReference>
<dbReference type="InterPro" id="IPR011006">
    <property type="entry name" value="CheY-like_superfamily"/>
</dbReference>
<dbReference type="InterPro" id="IPR007492">
    <property type="entry name" value="LytTR_DNA-bd_dom"/>
</dbReference>
<dbReference type="Gene3D" id="3.40.50.2300">
    <property type="match status" value="1"/>
</dbReference>
<dbReference type="GO" id="GO:0003677">
    <property type="term" value="F:DNA binding"/>
    <property type="evidence" value="ECO:0007669"/>
    <property type="project" value="InterPro"/>
</dbReference>
<protein>
    <submittedName>
        <fullName evidence="4">Response regulator transcription factor</fullName>
    </submittedName>
</protein>
<dbReference type="PANTHER" id="PTHR37299">
    <property type="entry name" value="TRANSCRIPTIONAL REGULATOR-RELATED"/>
    <property type="match status" value="1"/>
</dbReference>
<organism evidence="4 5">
    <name type="scientific">Phaeocystidibacter marisrubri</name>
    <dbReference type="NCBI Taxonomy" id="1577780"/>
    <lineage>
        <taxon>Bacteria</taxon>
        <taxon>Pseudomonadati</taxon>
        <taxon>Bacteroidota</taxon>
        <taxon>Flavobacteriia</taxon>
        <taxon>Flavobacteriales</taxon>
        <taxon>Phaeocystidibacteraceae</taxon>
        <taxon>Phaeocystidibacter</taxon>
    </lineage>
</organism>
<keyword evidence="5" id="KW-1185">Reference proteome</keyword>
<evidence type="ECO:0000313" key="5">
    <source>
        <dbReference type="Proteomes" id="UP000484164"/>
    </source>
</evidence>
<reference evidence="4 5" key="1">
    <citation type="submission" date="2019-10" db="EMBL/GenBank/DDBJ databases">
        <title>Genome sequence of Phaeocystidibacter marisrubri JCM30614 (type strain).</title>
        <authorList>
            <person name="Bowman J.P."/>
        </authorList>
    </citation>
    <scope>NUCLEOTIDE SEQUENCE [LARGE SCALE GENOMIC DNA]</scope>
    <source>
        <strain evidence="4 5">JCM 30614</strain>
    </source>
</reference>
<dbReference type="EMBL" id="WBVQ01000001">
    <property type="protein sequence ID" value="KAB2817009.1"/>
    <property type="molecule type" value="Genomic_DNA"/>
</dbReference>
<dbReference type="Proteomes" id="UP000484164">
    <property type="component" value="Unassembled WGS sequence"/>
</dbReference>
<proteinExistence type="predicted"/>
<dbReference type="RefSeq" id="WP_151691581.1">
    <property type="nucleotide sequence ID" value="NZ_BMGX01000002.1"/>
</dbReference>
<dbReference type="Pfam" id="PF00072">
    <property type="entry name" value="Response_reg"/>
    <property type="match status" value="1"/>
</dbReference>
<dbReference type="InterPro" id="IPR046947">
    <property type="entry name" value="LytR-like"/>
</dbReference>
<dbReference type="InterPro" id="IPR001789">
    <property type="entry name" value="Sig_transdc_resp-reg_receiver"/>
</dbReference>
<keyword evidence="1" id="KW-0597">Phosphoprotein</keyword>
<feature type="modified residue" description="4-aspartylphosphate" evidence="1">
    <location>
        <position position="54"/>
    </location>
</feature>